<keyword evidence="2" id="KW-1185">Reference proteome</keyword>
<dbReference type="AlphaFoldDB" id="A0A392SS33"/>
<name>A0A392SS33_9FABA</name>
<dbReference type="Proteomes" id="UP000265520">
    <property type="component" value="Unassembled WGS sequence"/>
</dbReference>
<feature type="non-terminal residue" evidence="1">
    <location>
        <position position="1"/>
    </location>
</feature>
<sequence>KISRDLNSTTLEELISSLRSHQIELDADEPQRKAKSVALKSSIESEKVHILPSDVDELCSEDVEDEEVSIISRRINQLWKHRQRRGMF</sequence>
<organism evidence="1 2">
    <name type="scientific">Trifolium medium</name>
    <dbReference type="NCBI Taxonomy" id="97028"/>
    <lineage>
        <taxon>Eukaryota</taxon>
        <taxon>Viridiplantae</taxon>
        <taxon>Streptophyta</taxon>
        <taxon>Embryophyta</taxon>
        <taxon>Tracheophyta</taxon>
        <taxon>Spermatophyta</taxon>
        <taxon>Magnoliopsida</taxon>
        <taxon>eudicotyledons</taxon>
        <taxon>Gunneridae</taxon>
        <taxon>Pentapetalae</taxon>
        <taxon>rosids</taxon>
        <taxon>fabids</taxon>
        <taxon>Fabales</taxon>
        <taxon>Fabaceae</taxon>
        <taxon>Papilionoideae</taxon>
        <taxon>50 kb inversion clade</taxon>
        <taxon>NPAAA clade</taxon>
        <taxon>Hologalegina</taxon>
        <taxon>IRL clade</taxon>
        <taxon>Trifolieae</taxon>
        <taxon>Trifolium</taxon>
    </lineage>
</organism>
<dbReference type="EMBL" id="LXQA010422910">
    <property type="protein sequence ID" value="MCI50845.1"/>
    <property type="molecule type" value="Genomic_DNA"/>
</dbReference>
<evidence type="ECO:0000313" key="2">
    <source>
        <dbReference type="Proteomes" id="UP000265520"/>
    </source>
</evidence>
<reference evidence="1 2" key="1">
    <citation type="journal article" date="2018" name="Front. Plant Sci.">
        <title>Red Clover (Trifolium pratense) and Zigzag Clover (T. medium) - A Picture of Genomic Similarities and Differences.</title>
        <authorList>
            <person name="Dluhosova J."/>
            <person name="Istvanek J."/>
            <person name="Nedelnik J."/>
            <person name="Repkova J."/>
        </authorList>
    </citation>
    <scope>NUCLEOTIDE SEQUENCE [LARGE SCALE GENOMIC DNA]</scope>
    <source>
        <strain evidence="2">cv. 10/8</strain>
        <tissue evidence="1">Leaf</tissue>
    </source>
</reference>
<proteinExistence type="predicted"/>
<protein>
    <submittedName>
        <fullName evidence="1">Uncharacterized protein</fullName>
    </submittedName>
</protein>
<evidence type="ECO:0000313" key="1">
    <source>
        <dbReference type="EMBL" id="MCI50845.1"/>
    </source>
</evidence>
<comment type="caution">
    <text evidence="1">The sequence shown here is derived from an EMBL/GenBank/DDBJ whole genome shotgun (WGS) entry which is preliminary data.</text>
</comment>
<accession>A0A392SS33</accession>